<keyword evidence="3" id="KW-0812">Transmembrane</keyword>
<keyword evidence="6" id="KW-1185">Reference proteome</keyword>
<dbReference type="OrthoDB" id="202234at2759"/>
<dbReference type="eggNOG" id="KOG2848">
    <property type="taxonomic scope" value="Eukaryota"/>
</dbReference>
<dbReference type="SMART" id="SM00563">
    <property type="entry name" value="PlsC"/>
    <property type="match status" value="1"/>
</dbReference>
<feature type="domain" description="Phospholipid/glycerol acyltransferase" evidence="4">
    <location>
        <begin position="108"/>
        <end position="228"/>
    </location>
</feature>
<feature type="transmembrane region" description="Helical" evidence="3">
    <location>
        <begin position="37"/>
        <end position="62"/>
    </location>
</feature>
<keyword evidence="1 5" id="KW-0808">Transferase</keyword>
<dbReference type="STRING" id="1116229.S3DWZ9"/>
<evidence type="ECO:0000313" key="6">
    <source>
        <dbReference type="Proteomes" id="UP000016922"/>
    </source>
</evidence>
<dbReference type="GeneID" id="19467692"/>
<name>S3DWZ9_GLAL2</name>
<dbReference type="Pfam" id="PF01553">
    <property type="entry name" value="Acyltransferase"/>
    <property type="match status" value="1"/>
</dbReference>
<dbReference type="PANTHER" id="PTHR10434:SF11">
    <property type="entry name" value="1-ACYL-SN-GLYCEROL-3-PHOSPHATE ACYLTRANSFERASE"/>
    <property type="match status" value="1"/>
</dbReference>
<evidence type="ECO:0000259" key="4">
    <source>
        <dbReference type="SMART" id="SM00563"/>
    </source>
</evidence>
<gene>
    <name evidence="5" type="ORF">GLAREA_08644</name>
</gene>
<feature type="transmembrane region" description="Helical" evidence="3">
    <location>
        <begin position="6"/>
        <end position="25"/>
    </location>
</feature>
<evidence type="ECO:0000256" key="3">
    <source>
        <dbReference type="SAM" id="Phobius"/>
    </source>
</evidence>
<dbReference type="Proteomes" id="UP000016922">
    <property type="component" value="Unassembled WGS sequence"/>
</dbReference>
<protein>
    <submittedName>
        <fullName evidence="5">Glycerol-3-phosphate (1)-acyltransferase</fullName>
    </submittedName>
</protein>
<dbReference type="KEGG" id="glz:GLAREA_08644"/>
<dbReference type="HOGENOM" id="CLU_027938_10_0_1"/>
<dbReference type="EMBL" id="KE145352">
    <property type="protein sequence ID" value="EPE36481.1"/>
    <property type="molecule type" value="Genomic_DNA"/>
</dbReference>
<organism evidence="5 6">
    <name type="scientific">Glarea lozoyensis (strain ATCC 20868 / MF5171)</name>
    <dbReference type="NCBI Taxonomy" id="1116229"/>
    <lineage>
        <taxon>Eukaryota</taxon>
        <taxon>Fungi</taxon>
        <taxon>Dikarya</taxon>
        <taxon>Ascomycota</taxon>
        <taxon>Pezizomycotina</taxon>
        <taxon>Leotiomycetes</taxon>
        <taxon>Helotiales</taxon>
        <taxon>Helotiaceae</taxon>
        <taxon>Glarea</taxon>
    </lineage>
</organism>
<dbReference type="GO" id="GO:0005783">
    <property type="term" value="C:endoplasmic reticulum"/>
    <property type="evidence" value="ECO:0007669"/>
    <property type="project" value="TreeGrafter"/>
</dbReference>
<accession>S3DWZ9</accession>
<sequence>MEYAPMTFLLAAGIVTTTTLFSRLLHIIPNPLRFYIFLAYVGLTLFASGIYSVFALCIFTLLGRHDLAQYTTSRLWWYITAPVVGIKLEVENGEDLKLWGGKSPRGPAIFLINHQSELDVLLVSPLWQPHTVSCAVWRVMKMPLFGLYMKLCRTIFVDPPPASGLTNKIVILEAAKMLRRENMNLLMFPEGVRSYSKKAELLPFKRGAVAIAMDAGNLPLVPIVISNSSHVFHVPERHFSSGTIRVKVLAPVVTTTQDGETKDEAMLRILGEVKEKTLATLKQLSSI</sequence>
<dbReference type="PANTHER" id="PTHR10434">
    <property type="entry name" value="1-ACYL-SN-GLYCEROL-3-PHOSPHATE ACYLTRANSFERASE"/>
    <property type="match status" value="1"/>
</dbReference>
<keyword evidence="3" id="KW-0472">Membrane</keyword>
<proteinExistence type="predicted"/>
<dbReference type="OMA" id="IMCNHSS"/>
<dbReference type="SUPFAM" id="SSF69593">
    <property type="entry name" value="Glycerol-3-phosphate (1)-acyltransferase"/>
    <property type="match status" value="1"/>
</dbReference>
<reference evidence="5 6" key="1">
    <citation type="journal article" date="2013" name="BMC Genomics">
        <title>Genomics-driven discovery of the pneumocandin biosynthetic gene cluster in the fungus Glarea lozoyensis.</title>
        <authorList>
            <person name="Chen L."/>
            <person name="Yue Q."/>
            <person name="Zhang X."/>
            <person name="Xiang M."/>
            <person name="Wang C."/>
            <person name="Li S."/>
            <person name="Che Y."/>
            <person name="Ortiz-Lopez F.J."/>
            <person name="Bills G.F."/>
            <person name="Liu X."/>
            <person name="An Z."/>
        </authorList>
    </citation>
    <scope>NUCLEOTIDE SEQUENCE [LARGE SCALE GENOMIC DNA]</scope>
    <source>
        <strain evidence="6">ATCC 20868 / MF5171</strain>
    </source>
</reference>
<evidence type="ECO:0000256" key="1">
    <source>
        <dbReference type="ARBA" id="ARBA00022679"/>
    </source>
</evidence>
<dbReference type="InterPro" id="IPR002123">
    <property type="entry name" value="Plipid/glycerol_acylTrfase"/>
</dbReference>
<evidence type="ECO:0000256" key="2">
    <source>
        <dbReference type="ARBA" id="ARBA00023315"/>
    </source>
</evidence>
<dbReference type="CDD" id="cd07989">
    <property type="entry name" value="LPLAT_AGPAT-like"/>
    <property type="match status" value="1"/>
</dbReference>
<dbReference type="RefSeq" id="XP_008075796.1">
    <property type="nucleotide sequence ID" value="XM_008077605.1"/>
</dbReference>
<keyword evidence="2 5" id="KW-0012">Acyltransferase</keyword>
<evidence type="ECO:0000313" key="5">
    <source>
        <dbReference type="EMBL" id="EPE36481.1"/>
    </source>
</evidence>
<dbReference type="AlphaFoldDB" id="S3DWZ9"/>
<dbReference type="GO" id="GO:0003841">
    <property type="term" value="F:1-acylglycerol-3-phosphate O-acyltransferase activity"/>
    <property type="evidence" value="ECO:0007669"/>
    <property type="project" value="TreeGrafter"/>
</dbReference>
<dbReference type="GO" id="GO:0006654">
    <property type="term" value="P:phosphatidic acid biosynthetic process"/>
    <property type="evidence" value="ECO:0007669"/>
    <property type="project" value="TreeGrafter"/>
</dbReference>
<keyword evidence="3" id="KW-1133">Transmembrane helix</keyword>